<feature type="transmembrane region" description="Helical" evidence="1">
    <location>
        <begin position="176"/>
        <end position="198"/>
    </location>
</feature>
<evidence type="ECO:0000313" key="3">
    <source>
        <dbReference type="Proteomes" id="UP000278807"/>
    </source>
</evidence>
<reference evidence="2 3" key="2">
    <citation type="submission" date="2018-11" db="EMBL/GenBank/DDBJ databases">
        <authorList>
            <consortium name="Pathogen Informatics"/>
        </authorList>
    </citation>
    <scope>NUCLEOTIDE SEQUENCE [LARGE SCALE GENOMIC DNA]</scope>
</reference>
<dbReference type="OrthoDB" id="419711at2759"/>
<dbReference type="EMBL" id="UZAE01000016">
    <property type="protein sequence ID" value="VDN95930.1"/>
    <property type="molecule type" value="Genomic_DNA"/>
</dbReference>
<keyword evidence="1" id="KW-0812">Transmembrane</keyword>
<dbReference type="WBParaSite" id="HNAJ_0000007001-mRNA-1">
    <property type="protein sequence ID" value="HNAJ_0000007001-mRNA-1"/>
    <property type="gene ID" value="HNAJ_0000007001"/>
</dbReference>
<sequence>MGDKGDGLRSCCSTFGKALKYEFKWRHLGFGGAYYEHFPFAQWMWMDKFFYPIYRFIIAVALIIWVCVEVPLRFAQYTDDYMKKKYFLYATNWSFLIFTLSCIVFAILCTFYKCKKGKVICFRINNLPAEVGAETLSSAHFMNFGIVYCTFSYIYYITCNEKPIYSTLDWSRPKKALIVSLTMIVSALVMQILLYILYLCRIALSSRMNERGKVVVDMWREADS</sequence>
<dbReference type="STRING" id="102285.A0A0R3SZX7"/>
<evidence type="ECO:0000256" key="1">
    <source>
        <dbReference type="SAM" id="Phobius"/>
    </source>
</evidence>
<keyword evidence="1" id="KW-0472">Membrane</keyword>
<feature type="transmembrane region" description="Helical" evidence="1">
    <location>
        <begin position="86"/>
        <end position="112"/>
    </location>
</feature>
<accession>A0A0R3SZX7</accession>
<feature type="transmembrane region" description="Helical" evidence="1">
    <location>
        <begin position="53"/>
        <end position="74"/>
    </location>
</feature>
<name>A0A0R3SZX7_RODNA</name>
<dbReference type="GO" id="GO:0016020">
    <property type="term" value="C:membrane"/>
    <property type="evidence" value="ECO:0007669"/>
    <property type="project" value="TreeGrafter"/>
</dbReference>
<keyword evidence="1" id="KW-1133">Transmembrane helix</keyword>
<gene>
    <name evidence="2" type="ORF">HNAJ_LOCUS71</name>
</gene>
<protein>
    <submittedName>
        <fullName evidence="4">Lysosomal cobalamin transporter</fullName>
    </submittedName>
</protein>
<feature type="transmembrane region" description="Helical" evidence="1">
    <location>
        <begin position="133"/>
        <end position="156"/>
    </location>
</feature>
<evidence type="ECO:0000313" key="4">
    <source>
        <dbReference type="WBParaSite" id="HNAJ_0000007001-mRNA-1"/>
    </source>
</evidence>
<dbReference type="PANTHER" id="PTHR12242">
    <property type="entry name" value="OS02G0130600 PROTEIN-RELATED"/>
    <property type="match status" value="1"/>
</dbReference>
<dbReference type="AlphaFoldDB" id="A0A0R3SZX7"/>
<keyword evidence="3" id="KW-1185">Reference proteome</keyword>
<dbReference type="PANTHER" id="PTHR12242:SF1">
    <property type="entry name" value="MYND-TYPE DOMAIN-CONTAINING PROTEIN"/>
    <property type="match status" value="1"/>
</dbReference>
<dbReference type="Proteomes" id="UP000278807">
    <property type="component" value="Unassembled WGS sequence"/>
</dbReference>
<proteinExistence type="predicted"/>
<organism evidence="4">
    <name type="scientific">Rodentolepis nana</name>
    <name type="common">Dwarf tapeworm</name>
    <name type="synonym">Hymenolepis nana</name>
    <dbReference type="NCBI Taxonomy" id="102285"/>
    <lineage>
        <taxon>Eukaryota</taxon>
        <taxon>Metazoa</taxon>
        <taxon>Spiralia</taxon>
        <taxon>Lophotrochozoa</taxon>
        <taxon>Platyhelminthes</taxon>
        <taxon>Cestoda</taxon>
        <taxon>Eucestoda</taxon>
        <taxon>Cyclophyllidea</taxon>
        <taxon>Hymenolepididae</taxon>
        <taxon>Rodentolepis</taxon>
    </lineage>
</organism>
<reference evidence="4" key="1">
    <citation type="submission" date="2017-02" db="UniProtKB">
        <authorList>
            <consortium name="WormBaseParasite"/>
        </authorList>
    </citation>
    <scope>IDENTIFICATION</scope>
</reference>
<evidence type="ECO:0000313" key="2">
    <source>
        <dbReference type="EMBL" id="VDN95930.1"/>
    </source>
</evidence>